<dbReference type="PANTHER" id="PTHR35218">
    <property type="entry name" value="RNASE H DOMAIN-CONTAINING PROTEIN"/>
    <property type="match status" value="1"/>
</dbReference>
<dbReference type="Pfam" id="PF03372">
    <property type="entry name" value="Exo_endo_phos"/>
    <property type="match status" value="1"/>
</dbReference>
<name>A0A8T1N190_CARIL</name>
<comment type="caution">
    <text evidence="2">The sequence shown here is derived from an EMBL/GenBank/DDBJ whole genome shotgun (WGS) entry which is preliminary data.</text>
</comment>
<protein>
    <recommendedName>
        <fullName evidence="1">Endonuclease/exonuclease/phosphatase domain-containing protein</fullName>
    </recommendedName>
</protein>
<accession>A0A8T1N190</accession>
<dbReference type="GO" id="GO:0003824">
    <property type="term" value="F:catalytic activity"/>
    <property type="evidence" value="ECO:0007669"/>
    <property type="project" value="InterPro"/>
</dbReference>
<evidence type="ECO:0000313" key="3">
    <source>
        <dbReference type="Proteomes" id="UP000811609"/>
    </source>
</evidence>
<reference evidence="2" key="1">
    <citation type="submission" date="2020-12" db="EMBL/GenBank/DDBJ databases">
        <title>WGS assembly of Carya illinoinensis cv. Pawnee.</title>
        <authorList>
            <person name="Platts A."/>
            <person name="Shu S."/>
            <person name="Wright S."/>
            <person name="Barry K."/>
            <person name="Edger P."/>
            <person name="Pires J.C."/>
            <person name="Schmutz J."/>
        </authorList>
    </citation>
    <scope>NUCLEOTIDE SEQUENCE</scope>
    <source>
        <tissue evidence="2">Leaf</tissue>
    </source>
</reference>
<feature type="domain" description="Endonuclease/exonuclease/phosphatase" evidence="1">
    <location>
        <begin position="4"/>
        <end position="215"/>
    </location>
</feature>
<dbReference type="EMBL" id="CM031824">
    <property type="protein sequence ID" value="KAG6624059.1"/>
    <property type="molecule type" value="Genomic_DNA"/>
</dbReference>
<proteinExistence type="predicted"/>
<sequence>MKILSWNCRGLGNPQTIQDLYLLVKDKKPKIVFLMETKLLTKKFDAIKRKLGCAGCFVVDARGNSGGLALLWNQEVNLEVLNFTQHHISVWVMNDDGIRKWLLTGFYGHPEVSKRNAVWGLLSSLKPSREQGWCVIGDFNEIITQSEKMEGFRQCLENCNLYDLGWKTMKYTWTNQHSDDTFTKERLDRAVANPIWLEVFKERVVETLTARQSDHKPILLTLKETVQV</sequence>
<gene>
    <name evidence="2" type="ORF">CIPAW_16G000200</name>
</gene>
<evidence type="ECO:0000259" key="1">
    <source>
        <dbReference type="Pfam" id="PF03372"/>
    </source>
</evidence>
<dbReference type="PANTHER" id="PTHR35218:SF9">
    <property type="entry name" value="ENDONUCLEASE_EXONUCLEASE_PHOSPHATASE DOMAIN-CONTAINING PROTEIN"/>
    <property type="match status" value="1"/>
</dbReference>
<organism evidence="2 3">
    <name type="scientific">Carya illinoinensis</name>
    <name type="common">Pecan</name>
    <dbReference type="NCBI Taxonomy" id="32201"/>
    <lineage>
        <taxon>Eukaryota</taxon>
        <taxon>Viridiplantae</taxon>
        <taxon>Streptophyta</taxon>
        <taxon>Embryophyta</taxon>
        <taxon>Tracheophyta</taxon>
        <taxon>Spermatophyta</taxon>
        <taxon>Magnoliopsida</taxon>
        <taxon>eudicotyledons</taxon>
        <taxon>Gunneridae</taxon>
        <taxon>Pentapetalae</taxon>
        <taxon>rosids</taxon>
        <taxon>fabids</taxon>
        <taxon>Fagales</taxon>
        <taxon>Juglandaceae</taxon>
        <taxon>Carya</taxon>
    </lineage>
</organism>
<evidence type="ECO:0000313" key="2">
    <source>
        <dbReference type="EMBL" id="KAG6624059.1"/>
    </source>
</evidence>
<dbReference type="InterPro" id="IPR005135">
    <property type="entry name" value="Endo/exonuclease/phosphatase"/>
</dbReference>
<dbReference type="AlphaFoldDB" id="A0A8T1N190"/>
<dbReference type="Proteomes" id="UP000811609">
    <property type="component" value="Chromosome 16"/>
</dbReference>
<keyword evidence="3" id="KW-1185">Reference proteome</keyword>